<dbReference type="Pfam" id="PF14833">
    <property type="entry name" value="NAD_binding_11"/>
    <property type="match status" value="2"/>
</dbReference>
<dbReference type="InterPro" id="IPR042213">
    <property type="entry name" value="NBD_C_sf"/>
</dbReference>
<organism evidence="12 13">
    <name type="scientific">Tolypocladium paradoxum</name>
    <dbReference type="NCBI Taxonomy" id="94208"/>
    <lineage>
        <taxon>Eukaryota</taxon>
        <taxon>Fungi</taxon>
        <taxon>Dikarya</taxon>
        <taxon>Ascomycota</taxon>
        <taxon>Pezizomycotina</taxon>
        <taxon>Sordariomycetes</taxon>
        <taxon>Hypocreomycetidae</taxon>
        <taxon>Hypocreales</taxon>
        <taxon>Ophiocordycipitaceae</taxon>
        <taxon>Tolypocladium</taxon>
    </lineage>
</organism>
<evidence type="ECO:0000256" key="4">
    <source>
        <dbReference type="ARBA" id="ARBA00022777"/>
    </source>
</evidence>
<dbReference type="GO" id="GO:0051287">
    <property type="term" value="F:NAD binding"/>
    <property type="evidence" value="ECO:0007669"/>
    <property type="project" value="InterPro"/>
</dbReference>
<evidence type="ECO:0000313" key="13">
    <source>
        <dbReference type="Proteomes" id="UP000237481"/>
    </source>
</evidence>
<comment type="caution">
    <text evidence="12">The sequence shown here is derived from an EMBL/GenBank/DDBJ whole genome shotgun (WGS) entry which is preliminary data.</text>
</comment>
<dbReference type="SUPFAM" id="SSF142764">
    <property type="entry name" value="YgbK-like"/>
    <property type="match status" value="1"/>
</dbReference>
<evidence type="ECO:0000259" key="10">
    <source>
        <dbReference type="Pfam" id="PF14833"/>
    </source>
</evidence>
<keyword evidence="13" id="KW-1185">Reference proteome</keyword>
<evidence type="ECO:0000256" key="2">
    <source>
        <dbReference type="ARBA" id="ARBA00022679"/>
    </source>
</evidence>
<feature type="domain" description="Four-carbon acid sugar kinase N-terminal" evidence="9">
    <location>
        <begin position="692"/>
        <end position="930"/>
    </location>
</feature>
<feature type="domain" description="6-phosphogluconate dehydrogenase NADP-binding" evidence="8">
    <location>
        <begin position="10"/>
        <end position="174"/>
    </location>
</feature>
<keyword evidence="5" id="KW-0067">ATP-binding</keyword>
<keyword evidence="2" id="KW-0808">Transferase</keyword>
<dbReference type="Gene3D" id="3.40.50.10840">
    <property type="entry name" value="Putative sugar-binding, N-terminal domain"/>
    <property type="match status" value="1"/>
</dbReference>
<dbReference type="Gene3D" id="3.40.980.20">
    <property type="entry name" value="Four-carbon acid sugar kinase, nucleotide binding domain"/>
    <property type="match status" value="1"/>
</dbReference>
<dbReference type="Pfam" id="PF03446">
    <property type="entry name" value="NAD_binding_2"/>
    <property type="match status" value="2"/>
</dbReference>
<dbReference type="InterPro" id="IPR010737">
    <property type="entry name" value="4-carb_acid_sugar_kinase_N"/>
</dbReference>
<evidence type="ECO:0000259" key="9">
    <source>
        <dbReference type="Pfam" id="PF07005"/>
    </source>
</evidence>
<dbReference type="Proteomes" id="UP000237481">
    <property type="component" value="Unassembled WGS sequence"/>
</dbReference>
<reference evidence="12 13" key="1">
    <citation type="submission" date="2018-01" db="EMBL/GenBank/DDBJ databases">
        <title>Harnessing the power of phylogenomics to disentangle the directionality and signatures of interkingdom host jumping in the parasitic fungal genus Tolypocladium.</title>
        <authorList>
            <person name="Quandt C.A."/>
            <person name="Patterson W."/>
            <person name="Spatafora J.W."/>
        </authorList>
    </citation>
    <scope>NUCLEOTIDE SEQUENCE [LARGE SCALE GENOMIC DNA]</scope>
    <source>
        <strain evidence="12 13">NRBC 100945</strain>
    </source>
</reference>
<dbReference type="InterPro" id="IPR031475">
    <property type="entry name" value="NBD_C"/>
</dbReference>
<dbReference type="Pfam" id="PF17042">
    <property type="entry name" value="NBD_C"/>
    <property type="match status" value="1"/>
</dbReference>
<dbReference type="InterPro" id="IPR002204">
    <property type="entry name" value="3-OH-isobutyrate_DH-rel_CS"/>
</dbReference>
<evidence type="ECO:0008006" key="14">
    <source>
        <dbReference type="Google" id="ProtNLM"/>
    </source>
</evidence>
<dbReference type="Gene3D" id="3.40.50.720">
    <property type="entry name" value="NAD(P)-binding Rossmann-like Domain"/>
    <property type="match status" value="2"/>
</dbReference>
<evidence type="ECO:0000256" key="1">
    <source>
        <dbReference type="ARBA" id="ARBA00005715"/>
    </source>
</evidence>
<dbReference type="InterPro" id="IPR006115">
    <property type="entry name" value="6PGDH_NADP-bd"/>
</dbReference>
<sequence length="1138" mass="119743">MCSTDPECPTVGLLGLGAISCDMARGLLQSSRYHAKGYTRHDGDASSAQRFVALGGQLTEAPKDAAAGCDFLVCTAASAQEMDDMLFAEKTGALAALPRNAILLICGAAKPAYYEALLPRIKQAGREDLHVVDSPVTRGIKGSAEEAVTIFASGTPDAVGRADQLLRTMSEKLYIIPGDVGAATKVHMVNRLLTGSHIATAAEAIGLAARAGLNTQQVYNIITNAAGSSSAFESRVPQMLHSDWMPRSSLGSCLSDMDDVVATARAINFPLPLGGAAEQLFISGTAQGYGSDDDSGLVRVYLPATPDLVQDSAKSVNIKEALAAGGSPLEMSKIGMIGLGAMGQGMAASLLRAGFAVQGFDVFPAAIEKFVSSGPKATAASSPAEAAMAADAVVLMVQNASQVDDVLFGSGKAVDAMSDGAIIILSSTVPPSFVRDLDTRLRALDRGFSLVDAPVSGGVVRAANGTLTIICSAEDSILPKVNGVLLAMTGVSSNLCHVEGGVGAASSIKLVNQLLAGVHIATAAEAMAFAARLNLDTRLVFDILKSTGAWSWMLENRAPQMLEADWTPHSALAIFVKDLGIVLDEAKRLQYYIPISCAAHNLYLSGASRGWSKESDAGVVRLWELPGNSVAEKASKKGKQDEDKAHANSNGAEPQLQPLPAKATIDSLPPEHGTNVIGAVRDVVENGGVPTLVVLDDDPTGTQTCHDIDVLTVWDTETLEYEFSLHPRGFFILTNSRALPSAEARRLIVDICKNVAIAAEKAQKTFEIVLRGDSTLRGHLPEEPEAAEEALGLFDGWVVTPFFSQGGRLTINDVHYVKEGDVLVPASQTPFAQDATFGYKNSNLRHYILEKCGSRFQESSFLSVTLDDIRLGGPSAVAQRLLSVPSDPNRVIIVNAVAESDMHVFVAGLLEAEKSGRRYLYRTGAAFVSSRLGITGIPPLTLEDLGVDKTAGSPHNGGLIVAGSYVPKTTAQLKVLRERRGDKLAVIELDVADLIASPDEAEAIVGAAAAEASKLISAGHDVLVMTSRALIKGHDGASSLHIGSKVARALVQFVERIEVRPRYLIAKGGITSSDAATKGLKMRRARILGQAAPGVPLWRCDEETSRHRGVPYVVFPGNVGSESTLAEVVEAWAIGDSA</sequence>
<comment type="similarity">
    <text evidence="1">Belongs to the four-carbon acid sugar kinase family.</text>
</comment>
<keyword evidence="3" id="KW-0547">Nucleotide-binding</keyword>
<dbReference type="PANTHER" id="PTHR43060:SF17">
    <property type="entry name" value="L-THREONATE DEHYDROGENASE"/>
    <property type="match status" value="1"/>
</dbReference>
<dbReference type="Gene3D" id="1.10.1040.10">
    <property type="entry name" value="N-(1-d-carboxylethyl)-l-norvaline Dehydrogenase, domain 2"/>
    <property type="match status" value="2"/>
</dbReference>
<dbReference type="STRING" id="94208.A0A2S4L1T7"/>
<dbReference type="AlphaFoldDB" id="A0A2S4L1T7"/>
<dbReference type="GO" id="GO:0016301">
    <property type="term" value="F:kinase activity"/>
    <property type="evidence" value="ECO:0007669"/>
    <property type="project" value="UniProtKB-KW"/>
</dbReference>
<dbReference type="InterPro" id="IPR029154">
    <property type="entry name" value="HIBADH-like_NADP-bd"/>
</dbReference>
<dbReference type="InterPro" id="IPR013328">
    <property type="entry name" value="6PGD_dom2"/>
</dbReference>
<keyword evidence="6" id="KW-0119">Carbohydrate metabolism</keyword>
<evidence type="ECO:0000259" key="11">
    <source>
        <dbReference type="Pfam" id="PF17042"/>
    </source>
</evidence>
<feature type="compositionally biased region" description="Basic and acidic residues" evidence="7">
    <location>
        <begin position="633"/>
        <end position="646"/>
    </location>
</feature>
<dbReference type="InterPro" id="IPR036291">
    <property type="entry name" value="NAD(P)-bd_dom_sf"/>
</dbReference>
<feature type="domain" description="3-hydroxyisobutyrate dehydrogenase-like NAD-binding" evidence="10">
    <location>
        <begin position="181"/>
        <end position="301"/>
    </location>
</feature>
<feature type="domain" description="6-phosphogluconate dehydrogenase NADP-binding" evidence="8">
    <location>
        <begin position="333"/>
        <end position="490"/>
    </location>
</feature>
<feature type="domain" description="Four-carbon acid sugar kinase nucleotide binding" evidence="11">
    <location>
        <begin position="959"/>
        <end position="1125"/>
    </location>
</feature>
<dbReference type="OrthoDB" id="48988at2759"/>
<evidence type="ECO:0000256" key="5">
    <source>
        <dbReference type="ARBA" id="ARBA00022840"/>
    </source>
</evidence>
<evidence type="ECO:0000259" key="8">
    <source>
        <dbReference type="Pfam" id="PF03446"/>
    </source>
</evidence>
<dbReference type="SUPFAM" id="SSF51735">
    <property type="entry name" value="NAD(P)-binding Rossmann-fold domains"/>
    <property type="match status" value="2"/>
</dbReference>
<name>A0A2S4L1T7_9HYPO</name>
<dbReference type="SUPFAM" id="SSF48179">
    <property type="entry name" value="6-phosphogluconate dehydrogenase C-terminal domain-like"/>
    <property type="match status" value="2"/>
</dbReference>
<evidence type="ECO:0000313" key="12">
    <source>
        <dbReference type="EMBL" id="POR36402.1"/>
    </source>
</evidence>
<dbReference type="Pfam" id="PF07005">
    <property type="entry name" value="SBD_N"/>
    <property type="match status" value="1"/>
</dbReference>
<evidence type="ECO:0000256" key="7">
    <source>
        <dbReference type="SAM" id="MobiDB-lite"/>
    </source>
</evidence>
<feature type="domain" description="3-hydroxyisobutyrate dehydrogenase-like NAD-binding" evidence="10">
    <location>
        <begin position="503"/>
        <end position="622"/>
    </location>
</feature>
<feature type="region of interest" description="Disordered" evidence="7">
    <location>
        <begin position="631"/>
        <end position="667"/>
    </location>
</feature>
<dbReference type="InterPro" id="IPR008927">
    <property type="entry name" value="6-PGluconate_DH-like_C_sf"/>
</dbReference>
<dbReference type="GO" id="GO:0005524">
    <property type="term" value="F:ATP binding"/>
    <property type="evidence" value="ECO:0007669"/>
    <property type="project" value="UniProtKB-KW"/>
</dbReference>
<protein>
    <recommendedName>
        <fullName evidence="14">Oxidoreductase YgbJ</fullName>
    </recommendedName>
</protein>
<dbReference type="EMBL" id="PKSG01000327">
    <property type="protein sequence ID" value="POR36402.1"/>
    <property type="molecule type" value="Genomic_DNA"/>
</dbReference>
<dbReference type="GO" id="GO:0016491">
    <property type="term" value="F:oxidoreductase activity"/>
    <property type="evidence" value="ECO:0007669"/>
    <property type="project" value="InterPro"/>
</dbReference>
<dbReference type="PANTHER" id="PTHR43060">
    <property type="entry name" value="3-HYDROXYISOBUTYRATE DEHYDROGENASE-LIKE 1, MITOCHONDRIAL-RELATED"/>
    <property type="match status" value="1"/>
</dbReference>
<gene>
    <name evidence="12" type="ORF">TPAR_03402</name>
</gene>
<accession>A0A2S4L1T7</accession>
<keyword evidence="4" id="KW-0418">Kinase</keyword>
<proteinExistence type="inferred from homology"/>
<evidence type="ECO:0000256" key="3">
    <source>
        <dbReference type="ARBA" id="ARBA00022741"/>
    </source>
</evidence>
<dbReference type="GO" id="GO:0050661">
    <property type="term" value="F:NADP binding"/>
    <property type="evidence" value="ECO:0007669"/>
    <property type="project" value="InterPro"/>
</dbReference>
<evidence type="ECO:0000256" key="6">
    <source>
        <dbReference type="ARBA" id="ARBA00023277"/>
    </source>
</evidence>
<dbReference type="InterPro" id="IPR037051">
    <property type="entry name" value="4-carb_acid_sugar_kinase_N_sf"/>
</dbReference>
<dbReference type="PROSITE" id="PS00895">
    <property type="entry name" value="3_HYDROXYISOBUT_DH"/>
    <property type="match status" value="1"/>
</dbReference>